<name>A0A9W8QGA6_AKAMU</name>
<keyword evidence="2" id="KW-1185">Reference proteome</keyword>
<organism evidence="1 2">
    <name type="scientific">Akanthomyces muscarius</name>
    <name type="common">Entomopathogenic fungus</name>
    <name type="synonym">Lecanicillium muscarium</name>
    <dbReference type="NCBI Taxonomy" id="2231603"/>
    <lineage>
        <taxon>Eukaryota</taxon>
        <taxon>Fungi</taxon>
        <taxon>Dikarya</taxon>
        <taxon>Ascomycota</taxon>
        <taxon>Pezizomycotina</taxon>
        <taxon>Sordariomycetes</taxon>
        <taxon>Hypocreomycetidae</taxon>
        <taxon>Hypocreales</taxon>
        <taxon>Cordycipitaceae</taxon>
        <taxon>Akanthomyces</taxon>
    </lineage>
</organism>
<sequence length="79" mass="8625">MSLDQSGSLAQSKVAFGAVYSLGVCLLEIGVWKSFVHTEEAGSSPAKTQPSSWFQQHAKGRSFYRSAWDLCVQTLSRLA</sequence>
<dbReference type="AlphaFoldDB" id="A0A9W8QGA6"/>
<gene>
    <name evidence="1" type="ORF">LMH87_000916</name>
</gene>
<reference evidence="1" key="1">
    <citation type="journal article" date="2023" name="Access Microbiol">
        <title>De-novo genome assembly for Akanthomyces muscarius, a biocontrol agent of insect agricultural pests.</title>
        <authorList>
            <person name="Erdos Z."/>
            <person name="Studholme D.J."/>
            <person name="Raymond B."/>
            <person name="Sharma M."/>
        </authorList>
    </citation>
    <scope>NUCLEOTIDE SEQUENCE</scope>
    <source>
        <strain evidence="1">Ve6</strain>
    </source>
</reference>
<evidence type="ECO:0000313" key="1">
    <source>
        <dbReference type="EMBL" id="KAJ4155681.1"/>
    </source>
</evidence>
<dbReference type="GeneID" id="80888075"/>
<accession>A0A9W8QGA6</accession>
<comment type="caution">
    <text evidence="1">The sequence shown here is derived from an EMBL/GenBank/DDBJ whole genome shotgun (WGS) entry which is preliminary data.</text>
</comment>
<evidence type="ECO:0000313" key="2">
    <source>
        <dbReference type="Proteomes" id="UP001144673"/>
    </source>
</evidence>
<dbReference type="EMBL" id="JAJHUN010000007">
    <property type="protein sequence ID" value="KAJ4155681.1"/>
    <property type="molecule type" value="Genomic_DNA"/>
</dbReference>
<dbReference type="RefSeq" id="XP_056055805.1">
    <property type="nucleotide sequence ID" value="XM_056198903.1"/>
</dbReference>
<protein>
    <submittedName>
        <fullName evidence="1">Uncharacterized protein</fullName>
    </submittedName>
</protein>
<dbReference type="Proteomes" id="UP001144673">
    <property type="component" value="Chromosome 6"/>
</dbReference>
<proteinExistence type="predicted"/>